<dbReference type="PROSITE" id="PS00379">
    <property type="entry name" value="CDP_ALCOHOL_P_TRANSF"/>
    <property type="match status" value="1"/>
</dbReference>
<feature type="domain" description="CDP-alcohol phosphatidyltransferase C-terminal" evidence="18">
    <location>
        <begin position="211"/>
        <end position="247"/>
    </location>
</feature>
<evidence type="ECO:0000256" key="16">
    <source>
        <dbReference type="SAM" id="MobiDB-lite"/>
    </source>
</evidence>
<feature type="compositionally biased region" description="Low complexity" evidence="16">
    <location>
        <begin position="271"/>
        <end position="284"/>
    </location>
</feature>
<evidence type="ECO:0000256" key="4">
    <source>
        <dbReference type="ARBA" id="ARBA00013174"/>
    </source>
</evidence>
<dbReference type="InterPro" id="IPR048254">
    <property type="entry name" value="CDP_ALCOHOL_P_TRANSF_CS"/>
</dbReference>
<dbReference type="InterPro" id="IPR000462">
    <property type="entry name" value="CDP-OH_P_trans"/>
</dbReference>
<dbReference type="GO" id="GO:0016020">
    <property type="term" value="C:membrane"/>
    <property type="evidence" value="ECO:0007669"/>
    <property type="project" value="InterPro"/>
</dbReference>
<evidence type="ECO:0000256" key="12">
    <source>
        <dbReference type="ARBA" id="ARBA00023209"/>
    </source>
</evidence>
<evidence type="ECO:0000313" key="20">
    <source>
        <dbReference type="Proteomes" id="UP000263993"/>
    </source>
</evidence>
<dbReference type="InterPro" id="IPR050324">
    <property type="entry name" value="CDP-alcohol_PTase-I"/>
</dbReference>
<dbReference type="GO" id="GO:0008654">
    <property type="term" value="P:phospholipid biosynthetic process"/>
    <property type="evidence" value="ECO:0007669"/>
    <property type="project" value="UniProtKB-KW"/>
</dbReference>
<dbReference type="Pfam" id="PF08009">
    <property type="entry name" value="CDP-OH_P_tran_2"/>
    <property type="match status" value="1"/>
</dbReference>
<keyword evidence="8 17" id="KW-0812">Transmembrane</keyword>
<dbReference type="PANTHER" id="PTHR14269">
    <property type="entry name" value="CDP-DIACYLGLYCEROL--GLYCEROL-3-PHOSPHATE 3-PHOSPHATIDYLTRANSFERASE-RELATED"/>
    <property type="match status" value="1"/>
</dbReference>
<dbReference type="Gene3D" id="1.20.120.1760">
    <property type="match status" value="1"/>
</dbReference>
<dbReference type="OrthoDB" id="9777147at2"/>
<sequence length="298" mass="32025">MVFQPIDPTPSPRRRRFKAIPVRTLVPNLITLLALCAGLTSIRLAIESKLEWALAAIVFAALLDGIDGRVARMLKGTSKFGAELDSLADFVNFGVAPALILYFWGLHDLKSAGWIVALVFAICAGLRLARFNVMADDPDAPAWAGNFFTGIPAPAGALTVLLPIYLYFLGVPNGSVTIWLTFLYTLVIALLMVSRLPVFSGKRVGKRVPPEMVLPVFVAVVLLVALLISYPWEVLSAGAVLYLACLPLGWLSYRKHQRQDALTAAAGVPTASPASSEPASPAEPGQAPRADDRPARLN</sequence>
<comment type="subcellular location">
    <subcellularLocation>
        <location evidence="2">Endomembrane system</location>
        <topology evidence="2">Multi-pass membrane protein</topology>
    </subcellularLocation>
</comment>
<comment type="caution">
    <text evidence="19">The sequence shown here is derived from an EMBL/GenBank/DDBJ whole genome shotgun (WGS) entry which is preliminary data.</text>
</comment>
<proteinExistence type="inferred from homology"/>
<dbReference type="RefSeq" id="WP_115518071.1">
    <property type="nucleotide sequence ID" value="NZ_QRGO01000002.1"/>
</dbReference>
<evidence type="ECO:0000256" key="3">
    <source>
        <dbReference type="ARBA" id="ARBA00010441"/>
    </source>
</evidence>
<keyword evidence="20" id="KW-1185">Reference proteome</keyword>
<feature type="transmembrane region" description="Helical" evidence="17">
    <location>
        <begin position="25"/>
        <end position="46"/>
    </location>
</feature>
<keyword evidence="13" id="KW-1208">Phospholipid metabolism</keyword>
<keyword evidence="7 15" id="KW-0808">Transferase</keyword>
<dbReference type="EC" id="2.7.8.8" evidence="4"/>
<comment type="catalytic activity">
    <reaction evidence="1">
        <text>a CDP-1,2-diacyl-sn-glycerol + L-serine = a 1,2-diacyl-sn-glycero-3-phospho-L-serine + CMP + H(+)</text>
        <dbReference type="Rhea" id="RHEA:16913"/>
        <dbReference type="ChEBI" id="CHEBI:15378"/>
        <dbReference type="ChEBI" id="CHEBI:33384"/>
        <dbReference type="ChEBI" id="CHEBI:57262"/>
        <dbReference type="ChEBI" id="CHEBI:58332"/>
        <dbReference type="ChEBI" id="CHEBI:60377"/>
        <dbReference type="EC" id="2.7.8.8"/>
    </reaction>
</comment>
<evidence type="ECO:0000256" key="13">
    <source>
        <dbReference type="ARBA" id="ARBA00023264"/>
    </source>
</evidence>
<evidence type="ECO:0000256" key="17">
    <source>
        <dbReference type="SAM" id="Phobius"/>
    </source>
</evidence>
<comment type="similarity">
    <text evidence="3 15">Belongs to the CDP-alcohol phosphatidyltransferase class-I family.</text>
</comment>
<evidence type="ECO:0000256" key="6">
    <source>
        <dbReference type="ARBA" id="ARBA00022516"/>
    </source>
</evidence>
<feature type="transmembrane region" description="Helical" evidence="17">
    <location>
        <begin position="52"/>
        <end position="74"/>
    </location>
</feature>
<evidence type="ECO:0000256" key="8">
    <source>
        <dbReference type="ARBA" id="ARBA00022692"/>
    </source>
</evidence>
<evidence type="ECO:0000256" key="5">
    <source>
        <dbReference type="ARBA" id="ARBA00017171"/>
    </source>
</evidence>
<feature type="transmembrane region" description="Helical" evidence="17">
    <location>
        <begin position="111"/>
        <end position="129"/>
    </location>
</feature>
<evidence type="ECO:0000256" key="10">
    <source>
        <dbReference type="ARBA" id="ARBA00023098"/>
    </source>
</evidence>
<organism evidence="19 20">
    <name type="scientific">Undibacter mobilis</name>
    <dbReference type="NCBI Taxonomy" id="2292256"/>
    <lineage>
        <taxon>Bacteria</taxon>
        <taxon>Pseudomonadati</taxon>
        <taxon>Pseudomonadota</taxon>
        <taxon>Alphaproteobacteria</taxon>
        <taxon>Hyphomicrobiales</taxon>
        <taxon>Nitrobacteraceae</taxon>
        <taxon>Undibacter</taxon>
    </lineage>
</organism>
<gene>
    <name evidence="19" type="primary">pssA</name>
    <name evidence="19" type="ORF">DXH78_15165</name>
</gene>
<evidence type="ECO:0000259" key="18">
    <source>
        <dbReference type="Pfam" id="PF08009"/>
    </source>
</evidence>
<dbReference type="EMBL" id="QRGO01000002">
    <property type="protein sequence ID" value="RDV01948.1"/>
    <property type="molecule type" value="Genomic_DNA"/>
</dbReference>
<dbReference type="NCBIfam" id="TIGR00473">
    <property type="entry name" value="pssA"/>
    <property type="match status" value="1"/>
</dbReference>
<evidence type="ECO:0000256" key="15">
    <source>
        <dbReference type="RuleBase" id="RU003750"/>
    </source>
</evidence>
<name>A0A371B301_9BRAD</name>
<dbReference type="InterPro" id="IPR012616">
    <property type="entry name" value="CDP-OH_P_trans_C"/>
</dbReference>
<keyword evidence="10" id="KW-0443">Lipid metabolism</keyword>
<evidence type="ECO:0000256" key="9">
    <source>
        <dbReference type="ARBA" id="ARBA00022989"/>
    </source>
</evidence>
<dbReference type="InterPro" id="IPR043130">
    <property type="entry name" value="CDP-OH_PTrfase_TM_dom"/>
</dbReference>
<dbReference type="Pfam" id="PF01066">
    <property type="entry name" value="CDP-OH_P_transf"/>
    <property type="match status" value="1"/>
</dbReference>
<protein>
    <recommendedName>
        <fullName evidence="5">CDP-diacylglycerol--serine O-phosphatidyltransferase</fullName>
        <ecNumber evidence="4">2.7.8.8</ecNumber>
    </recommendedName>
    <alternativeName>
        <fullName evidence="14">Phosphatidylserine synthase</fullName>
    </alternativeName>
</protein>
<feature type="transmembrane region" description="Helical" evidence="17">
    <location>
        <begin position="176"/>
        <end position="196"/>
    </location>
</feature>
<keyword evidence="9 17" id="KW-1133">Transmembrane helix</keyword>
<keyword evidence="11 17" id="KW-0472">Membrane</keyword>
<evidence type="ECO:0000256" key="7">
    <source>
        <dbReference type="ARBA" id="ARBA00022679"/>
    </source>
</evidence>
<dbReference type="GO" id="GO:0003882">
    <property type="term" value="F:CDP-diacylglycerol-serine O-phosphatidyltransferase activity"/>
    <property type="evidence" value="ECO:0007669"/>
    <property type="project" value="UniProtKB-EC"/>
</dbReference>
<evidence type="ECO:0000256" key="2">
    <source>
        <dbReference type="ARBA" id="ARBA00004127"/>
    </source>
</evidence>
<feature type="compositionally biased region" description="Basic and acidic residues" evidence="16">
    <location>
        <begin position="289"/>
        <end position="298"/>
    </location>
</feature>
<feature type="region of interest" description="Disordered" evidence="16">
    <location>
        <begin position="264"/>
        <end position="298"/>
    </location>
</feature>
<evidence type="ECO:0000256" key="14">
    <source>
        <dbReference type="ARBA" id="ARBA00032361"/>
    </source>
</evidence>
<dbReference type="InterPro" id="IPR004533">
    <property type="entry name" value="CDP-diaglyc--ser_O-PTrfase"/>
</dbReference>
<dbReference type="PANTHER" id="PTHR14269:SF61">
    <property type="entry name" value="CDP-DIACYLGLYCEROL--SERINE O-PHOSPHATIDYLTRANSFERASE"/>
    <property type="match status" value="1"/>
</dbReference>
<feature type="transmembrane region" description="Helical" evidence="17">
    <location>
        <begin position="150"/>
        <end position="170"/>
    </location>
</feature>
<dbReference type="AlphaFoldDB" id="A0A371B301"/>
<evidence type="ECO:0000256" key="11">
    <source>
        <dbReference type="ARBA" id="ARBA00023136"/>
    </source>
</evidence>
<keyword evidence="12" id="KW-0594">Phospholipid biosynthesis</keyword>
<evidence type="ECO:0000256" key="1">
    <source>
        <dbReference type="ARBA" id="ARBA00000287"/>
    </source>
</evidence>
<reference evidence="20" key="1">
    <citation type="submission" date="2018-08" db="EMBL/GenBank/DDBJ databases">
        <authorList>
            <person name="Kim S.-J."/>
            <person name="Jung G.-Y."/>
        </authorList>
    </citation>
    <scope>NUCLEOTIDE SEQUENCE [LARGE SCALE GENOMIC DNA]</scope>
    <source>
        <strain evidence="20">GY_H</strain>
    </source>
</reference>
<evidence type="ECO:0000313" key="19">
    <source>
        <dbReference type="EMBL" id="RDV01948.1"/>
    </source>
</evidence>
<keyword evidence="6" id="KW-0444">Lipid biosynthesis</keyword>
<accession>A0A371B301</accession>
<dbReference type="GO" id="GO:0012505">
    <property type="term" value="C:endomembrane system"/>
    <property type="evidence" value="ECO:0007669"/>
    <property type="project" value="UniProtKB-SubCell"/>
</dbReference>
<dbReference type="Proteomes" id="UP000263993">
    <property type="component" value="Unassembled WGS sequence"/>
</dbReference>
<feature type="transmembrane region" description="Helical" evidence="17">
    <location>
        <begin position="86"/>
        <end position="105"/>
    </location>
</feature>
<feature type="transmembrane region" description="Helical" evidence="17">
    <location>
        <begin position="208"/>
        <end position="228"/>
    </location>
</feature>
<feature type="transmembrane region" description="Helical" evidence="17">
    <location>
        <begin position="234"/>
        <end position="253"/>
    </location>
</feature>